<dbReference type="RefSeq" id="WP_350343482.1">
    <property type="nucleotide sequence ID" value="NZ_CP158367.1"/>
</dbReference>
<name>A0AAU7VL15_9FIRM</name>
<organism evidence="2">
    <name type="scientific">Proteinivorax tanatarense</name>
    <dbReference type="NCBI Taxonomy" id="1260629"/>
    <lineage>
        <taxon>Bacteria</taxon>
        <taxon>Bacillati</taxon>
        <taxon>Bacillota</taxon>
        <taxon>Clostridia</taxon>
        <taxon>Eubacteriales</taxon>
        <taxon>Proteinivoracaceae</taxon>
        <taxon>Proteinivorax</taxon>
    </lineage>
</organism>
<gene>
    <name evidence="2" type="ORF">PRVXT_002791</name>
</gene>
<protein>
    <submittedName>
        <fullName evidence="2">Uncharacterized protein</fullName>
    </submittedName>
</protein>
<keyword evidence="1" id="KW-0812">Transmembrane</keyword>
<keyword evidence="1" id="KW-0472">Membrane</keyword>
<reference evidence="2" key="2">
    <citation type="submission" date="2024-06" db="EMBL/GenBank/DDBJ databases">
        <authorList>
            <person name="Petrova K.O."/>
            <person name="Toshchakov S.V."/>
            <person name="Boltjanskaja Y.V."/>
            <person name="Kevbrin V."/>
        </authorList>
    </citation>
    <scope>NUCLEOTIDE SEQUENCE</scope>
    <source>
        <strain evidence="2">Z-910T</strain>
    </source>
</reference>
<evidence type="ECO:0000313" key="2">
    <source>
        <dbReference type="EMBL" id="XBX74733.1"/>
    </source>
</evidence>
<feature type="transmembrane region" description="Helical" evidence="1">
    <location>
        <begin position="36"/>
        <end position="54"/>
    </location>
</feature>
<accession>A0AAU7VL15</accession>
<evidence type="ECO:0000256" key="1">
    <source>
        <dbReference type="SAM" id="Phobius"/>
    </source>
</evidence>
<feature type="transmembrane region" description="Helical" evidence="1">
    <location>
        <begin position="6"/>
        <end position="24"/>
    </location>
</feature>
<keyword evidence="1" id="KW-1133">Transmembrane helix</keyword>
<dbReference type="AlphaFoldDB" id="A0AAU7VL15"/>
<feature type="transmembrane region" description="Helical" evidence="1">
    <location>
        <begin position="60"/>
        <end position="84"/>
    </location>
</feature>
<sequence length="92" mass="9990">MNSIIIDFLILAMGFFVGLFLILLAVEFNGKLRVTAAYLGGVVFVGVGFFSVFSGMSQSLFSYISISYILVGITAVLINTITLAKLKQRVET</sequence>
<dbReference type="EMBL" id="CP158367">
    <property type="protein sequence ID" value="XBX74733.1"/>
    <property type="molecule type" value="Genomic_DNA"/>
</dbReference>
<proteinExistence type="predicted"/>
<reference evidence="2" key="1">
    <citation type="journal article" date="2013" name="Extremophiles">
        <title>Proteinivorax tanatarense gen. nov., sp. nov., an anaerobic, haloalkaliphilic, proteolytic bacterium isolated from a decaying algal bloom, and proposal of Proteinivoraceae fam. nov.</title>
        <authorList>
            <person name="Kevbrin V."/>
            <person name="Boltyanskaya Y."/>
            <person name="Zhilina T."/>
            <person name="Kolganova T."/>
            <person name="Lavrentjeva E."/>
            <person name="Kuznetsov B."/>
        </authorList>
    </citation>
    <scope>NUCLEOTIDE SEQUENCE</scope>
    <source>
        <strain evidence="2">Z-910T</strain>
    </source>
</reference>